<keyword evidence="2" id="KW-1185">Reference proteome</keyword>
<evidence type="ECO:0000313" key="1">
    <source>
        <dbReference type="EMBL" id="KAJ8970519.1"/>
    </source>
</evidence>
<comment type="caution">
    <text evidence="1">The sequence shown here is derived from an EMBL/GenBank/DDBJ whole genome shotgun (WGS) entry which is preliminary data.</text>
</comment>
<protein>
    <submittedName>
        <fullName evidence="1">Uncharacterized protein</fullName>
    </submittedName>
</protein>
<reference evidence="1" key="1">
    <citation type="journal article" date="2023" name="Insect Mol. Biol.">
        <title>Genome sequencing provides insights into the evolution of gene families encoding plant cell wall-degrading enzymes in longhorned beetles.</title>
        <authorList>
            <person name="Shin N.R."/>
            <person name="Okamura Y."/>
            <person name="Kirsch R."/>
            <person name="Pauchet Y."/>
        </authorList>
    </citation>
    <scope>NUCLEOTIDE SEQUENCE</scope>
    <source>
        <strain evidence="1">MMC_N1</strain>
    </source>
</reference>
<dbReference type="EMBL" id="JAPWTJ010001611">
    <property type="protein sequence ID" value="KAJ8970519.1"/>
    <property type="molecule type" value="Genomic_DNA"/>
</dbReference>
<gene>
    <name evidence="1" type="ORF">NQ317_007513</name>
</gene>
<accession>A0ABQ9J0Z9</accession>
<dbReference type="Proteomes" id="UP001162164">
    <property type="component" value="Unassembled WGS sequence"/>
</dbReference>
<name>A0ABQ9J0Z9_9CUCU</name>
<sequence>MDDYPLTNLIVNEEKINKEKKRKVMTFLNTEKEKVDYQQLTQEEEFKGLEDNKLKNFLISLERVLIMTKV</sequence>
<proteinExistence type="predicted"/>
<organism evidence="1 2">
    <name type="scientific">Molorchus minor</name>
    <dbReference type="NCBI Taxonomy" id="1323400"/>
    <lineage>
        <taxon>Eukaryota</taxon>
        <taxon>Metazoa</taxon>
        <taxon>Ecdysozoa</taxon>
        <taxon>Arthropoda</taxon>
        <taxon>Hexapoda</taxon>
        <taxon>Insecta</taxon>
        <taxon>Pterygota</taxon>
        <taxon>Neoptera</taxon>
        <taxon>Endopterygota</taxon>
        <taxon>Coleoptera</taxon>
        <taxon>Polyphaga</taxon>
        <taxon>Cucujiformia</taxon>
        <taxon>Chrysomeloidea</taxon>
        <taxon>Cerambycidae</taxon>
        <taxon>Lamiinae</taxon>
        <taxon>Monochamini</taxon>
        <taxon>Molorchus</taxon>
    </lineage>
</organism>
<evidence type="ECO:0000313" key="2">
    <source>
        <dbReference type="Proteomes" id="UP001162164"/>
    </source>
</evidence>